<gene>
    <name evidence="1" type="primary">AlNc14C417G11492</name>
    <name evidence="1" type="ORF">ALNC14_129470</name>
</gene>
<dbReference type="HOGENOM" id="CLU_1910539_0_0_1"/>
<sequence>MKHFYEDKNFYVQSTNHSLFIRDYGGANVAFENVPISPKLRKLVVLKCWGTGSLVLTETVKSEGWSVPSLFPQSETHSHPLWSLSLSITTVKNVVLFQKYNLSDVYCVAQIYLFNTTLNKGVAERTTCGVTRT</sequence>
<reference evidence="1" key="1">
    <citation type="journal article" date="2011" name="PLoS Biol.">
        <title>Gene gain and loss during evolution of obligate parasitism in the white rust pathogen of Arabidopsis thaliana.</title>
        <authorList>
            <person name="Kemen E."/>
            <person name="Gardiner A."/>
            <person name="Schultz-Larsen T."/>
            <person name="Kemen A.C."/>
            <person name="Balmuth A.L."/>
            <person name="Robert-Seilaniantz A."/>
            <person name="Bailey K."/>
            <person name="Holub E."/>
            <person name="Studholme D.J."/>
            <person name="Maclean D."/>
            <person name="Jones J.D."/>
        </authorList>
    </citation>
    <scope>NUCLEOTIDE SEQUENCE</scope>
</reference>
<organism evidence="1">
    <name type="scientific">Albugo laibachii Nc14</name>
    <dbReference type="NCBI Taxonomy" id="890382"/>
    <lineage>
        <taxon>Eukaryota</taxon>
        <taxon>Sar</taxon>
        <taxon>Stramenopiles</taxon>
        <taxon>Oomycota</taxon>
        <taxon>Peronosporomycetes</taxon>
        <taxon>Albuginales</taxon>
        <taxon>Albuginaceae</taxon>
        <taxon>Albugo</taxon>
    </lineage>
</organism>
<name>F0WZ86_9STRA</name>
<accession>F0WZ86</accession>
<evidence type="ECO:0000313" key="1">
    <source>
        <dbReference type="EMBL" id="CCA26803.1"/>
    </source>
</evidence>
<reference evidence="1" key="2">
    <citation type="submission" date="2011-02" db="EMBL/GenBank/DDBJ databases">
        <authorList>
            <person name="MacLean D."/>
        </authorList>
    </citation>
    <scope>NUCLEOTIDE SEQUENCE</scope>
</reference>
<protein>
    <submittedName>
        <fullName evidence="1">AlNc14C417G11492 protein</fullName>
    </submittedName>
</protein>
<dbReference type="EMBL" id="FR824460">
    <property type="protein sequence ID" value="CCA26803.1"/>
    <property type="molecule type" value="Genomic_DNA"/>
</dbReference>
<dbReference type="AlphaFoldDB" id="F0WZ86"/>
<proteinExistence type="predicted"/>